<dbReference type="SMART" id="SM00065">
    <property type="entry name" value="GAF"/>
    <property type="match status" value="1"/>
</dbReference>
<dbReference type="Proteomes" id="UP001165363">
    <property type="component" value="Unassembled WGS sequence"/>
</dbReference>
<evidence type="ECO:0000313" key="2">
    <source>
        <dbReference type="EMBL" id="MCL6683662.1"/>
    </source>
</evidence>
<reference evidence="2" key="1">
    <citation type="submission" date="2022-05" db="EMBL/GenBank/DDBJ databases">
        <authorList>
            <person name="Jo J.-H."/>
            <person name="Im W.-T."/>
        </authorList>
    </citation>
    <scope>NUCLEOTIDE SEQUENCE</scope>
    <source>
        <strain evidence="2">SE158</strain>
    </source>
</reference>
<gene>
    <name evidence="2" type="ORF">LZ536_07090</name>
</gene>
<keyword evidence="3" id="KW-1185">Reference proteome</keyword>
<dbReference type="EMBL" id="JAMGBD010000001">
    <property type="protein sequence ID" value="MCL6683662.1"/>
    <property type="molecule type" value="Genomic_DNA"/>
</dbReference>
<dbReference type="InterPro" id="IPR003018">
    <property type="entry name" value="GAF"/>
</dbReference>
<dbReference type="SUPFAM" id="SSF55781">
    <property type="entry name" value="GAF domain-like"/>
    <property type="match status" value="1"/>
</dbReference>
<comment type="caution">
    <text evidence="2">The sequence shown here is derived from an EMBL/GenBank/DDBJ whole genome shotgun (WGS) entry which is preliminary data.</text>
</comment>
<dbReference type="Pfam" id="PF01590">
    <property type="entry name" value="GAF"/>
    <property type="match status" value="1"/>
</dbReference>
<feature type="domain" description="GAF" evidence="1">
    <location>
        <begin position="6"/>
        <end position="178"/>
    </location>
</feature>
<name>A0ABT0RMF4_9SPHN</name>
<dbReference type="InterPro" id="IPR029016">
    <property type="entry name" value="GAF-like_dom_sf"/>
</dbReference>
<dbReference type="Gene3D" id="3.30.450.40">
    <property type="match status" value="1"/>
</dbReference>
<proteinExistence type="predicted"/>
<evidence type="ECO:0000313" key="3">
    <source>
        <dbReference type="Proteomes" id="UP001165363"/>
    </source>
</evidence>
<dbReference type="RefSeq" id="WP_249847708.1">
    <property type="nucleotide sequence ID" value="NZ_JAMGBD010000001.1"/>
</dbReference>
<sequence>MAFALQLQESIRDRETQARSEVQSGDGLGLILNRYLLTVEAESESFILTSILLVDGPNLRHGAAPSLPEAYTSLIDGMEYGDNRGSCGTAAFRARPVYVTDIASDPLWAEFKDLALPHGLRACWSTPIFDDDRKVIGTFAIYHLAPGAPTQEEIDQIQTITDSVARAIMWSKSKQDLVREEAPQKPPLKLV</sequence>
<evidence type="ECO:0000259" key="1">
    <source>
        <dbReference type="SMART" id="SM00065"/>
    </source>
</evidence>
<protein>
    <submittedName>
        <fullName evidence="2">GAF domain-containing protein</fullName>
    </submittedName>
</protein>
<accession>A0ABT0RMF4</accession>
<organism evidence="2 3">
    <name type="scientific">Sphingomonas alba</name>
    <dbReference type="NCBI Taxonomy" id="2908208"/>
    <lineage>
        <taxon>Bacteria</taxon>
        <taxon>Pseudomonadati</taxon>
        <taxon>Pseudomonadota</taxon>
        <taxon>Alphaproteobacteria</taxon>
        <taxon>Sphingomonadales</taxon>
        <taxon>Sphingomonadaceae</taxon>
        <taxon>Sphingomonas</taxon>
    </lineage>
</organism>